<comment type="subcellular location">
    <subcellularLocation>
        <location evidence="1">Membrane</location>
        <topology evidence="1">Multi-pass membrane protein</topology>
    </subcellularLocation>
</comment>
<evidence type="ECO:0000259" key="6">
    <source>
        <dbReference type="Pfam" id="PF08510"/>
    </source>
</evidence>
<dbReference type="HOGENOM" id="CLU_1235650_0_0_1"/>
<evidence type="ECO:0000256" key="5">
    <source>
        <dbReference type="SAM" id="Phobius"/>
    </source>
</evidence>
<evidence type="ECO:0000256" key="1">
    <source>
        <dbReference type="ARBA" id="ARBA00004141"/>
    </source>
</evidence>
<evidence type="ECO:0000256" key="3">
    <source>
        <dbReference type="ARBA" id="ARBA00022989"/>
    </source>
</evidence>
<dbReference type="EMBL" id="KE560519">
    <property type="protein sequence ID" value="EPZ36602.1"/>
    <property type="molecule type" value="Genomic_DNA"/>
</dbReference>
<organism evidence="7 9">
    <name type="scientific">Rozella allomycis (strain CSF55)</name>
    <dbReference type="NCBI Taxonomy" id="988480"/>
    <lineage>
        <taxon>Eukaryota</taxon>
        <taxon>Fungi</taxon>
        <taxon>Fungi incertae sedis</taxon>
        <taxon>Cryptomycota</taxon>
        <taxon>Cryptomycota incertae sedis</taxon>
        <taxon>Rozella</taxon>
    </lineage>
</organism>
<dbReference type="EMBL" id="KE560705">
    <property type="protein sequence ID" value="EPZ35937.1"/>
    <property type="molecule type" value="Genomic_DNA"/>
</dbReference>
<dbReference type="InterPro" id="IPR052263">
    <property type="entry name" value="GPI_Anchor_Biosynth"/>
</dbReference>
<keyword evidence="7" id="KW-0328">Glycosyltransferase</keyword>
<dbReference type="InterPro" id="IPR013717">
    <property type="entry name" value="PIG-P"/>
</dbReference>
<dbReference type="PANTHER" id="PTHR46346">
    <property type="entry name" value="PHOSPHATIDYLINOSITOL N-ACETYLGLUCOSAMINYLTRANSFERASE SUBUNIT P"/>
    <property type="match status" value="1"/>
</dbReference>
<protein>
    <submittedName>
        <fullName evidence="7">PIG-P domain-containing protein</fullName>
        <ecNumber evidence="7">2.4.1.198</ecNumber>
    </submittedName>
</protein>
<feature type="domain" description="PIG-P" evidence="6">
    <location>
        <begin position="110"/>
        <end position="223"/>
    </location>
</feature>
<keyword evidence="3 5" id="KW-1133">Transmembrane helix</keyword>
<dbReference type="GO" id="GO:0016020">
    <property type="term" value="C:membrane"/>
    <property type="evidence" value="ECO:0007669"/>
    <property type="project" value="UniProtKB-SubCell"/>
</dbReference>
<evidence type="ECO:0000313" key="9">
    <source>
        <dbReference type="Proteomes" id="UP000030755"/>
    </source>
</evidence>
<feature type="transmembrane region" description="Helical" evidence="5">
    <location>
        <begin position="111"/>
        <end position="130"/>
    </location>
</feature>
<dbReference type="PANTHER" id="PTHR46346:SF1">
    <property type="entry name" value="PHOSPHATIDYLINOSITOL N-ACETYLGLUCOSAMINYLTRANSFERASE SUBUNIT P"/>
    <property type="match status" value="1"/>
</dbReference>
<dbReference type="Pfam" id="PF08510">
    <property type="entry name" value="PIG-P"/>
    <property type="match status" value="1"/>
</dbReference>
<evidence type="ECO:0000313" key="7">
    <source>
        <dbReference type="EMBL" id="EPZ35937.1"/>
    </source>
</evidence>
<keyword evidence="9" id="KW-1185">Reference proteome</keyword>
<sequence length="224" mass="26265">MIRTYSKEHLREGLEDTDRLLKKIFSNSQLGIAESSNAGVEQNIGQKNHHSRKRTKSFSQFLDAKSNESTPQLTRGQRRRHYRSRSFPARFEDADEEAFPKKMKDSTLFEFYGFMIYLVSYVAFFIYLAWAILPESVLHSMGITYYPDKYWAIALPVFFISLIPFIYLMLFSWNLMNTPPLNSENVLTDEYAYLADHIVTDFRDENIPELMDLPVNLINHALYC</sequence>
<keyword evidence="4 5" id="KW-0472">Membrane</keyword>
<dbReference type="EC" id="2.4.1.198" evidence="7"/>
<keyword evidence="2 5" id="KW-0812">Transmembrane</keyword>
<evidence type="ECO:0000256" key="4">
    <source>
        <dbReference type="ARBA" id="ARBA00023136"/>
    </source>
</evidence>
<proteinExistence type="predicted"/>
<dbReference type="GO" id="GO:0006506">
    <property type="term" value="P:GPI anchor biosynthetic process"/>
    <property type="evidence" value="ECO:0007669"/>
    <property type="project" value="TreeGrafter"/>
</dbReference>
<dbReference type="OrthoDB" id="690928at2759"/>
<keyword evidence="7" id="KW-0808">Transferase</keyword>
<evidence type="ECO:0000313" key="8">
    <source>
        <dbReference type="EMBL" id="EPZ36602.1"/>
    </source>
</evidence>
<reference evidence="7 9" key="1">
    <citation type="journal article" date="2013" name="Curr. Biol.">
        <title>Shared signatures of parasitism and phylogenomics unite Cryptomycota and microsporidia.</title>
        <authorList>
            <person name="James T.Y."/>
            <person name="Pelin A."/>
            <person name="Bonen L."/>
            <person name="Ahrendt S."/>
            <person name="Sain D."/>
            <person name="Corradi N."/>
            <person name="Stajich J.E."/>
        </authorList>
    </citation>
    <scope>NUCLEOTIDE SEQUENCE [LARGE SCALE GENOMIC DNA]</scope>
    <source>
        <strain evidence="7 9">CSF55</strain>
    </source>
</reference>
<accession>A0A069C7X2</accession>
<dbReference type="Proteomes" id="UP000030755">
    <property type="component" value="Unassembled WGS sequence"/>
</dbReference>
<name>A0A069C7X2_ROZAC</name>
<evidence type="ECO:0000256" key="2">
    <source>
        <dbReference type="ARBA" id="ARBA00022692"/>
    </source>
</evidence>
<gene>
    <name evidence="7" type="ORF">O9G_006159</name>
    <name evidence="8" type="ORF">O9G_006160</name>
</gene>
<dbReference type="GO" id="GO:0017176">
    <property type="term" value="F:phosphatidylinositol N-acetylglucosaminyltransferase activity"/>
    <property type="evidence" value="ECO:0007669"/>
    <property type="project" value="UniProtKB-EC"/>
</dbReference>
<dbReference type="GO" id="GO:0005783">
    <property type="term" value="C:endoplasmic reticulum"/>
    <property type="evidence" value="ECO:0007669"/>
    <property type="project" value="TreeGrafter"/>
</dbReference>
<dbReference type="AlphaFoldDB" id="A0A069C7X2"/>
<feature type="transmembrane region" description="Helical" evidence="5">
    <location>
        <begin position="150"/>
        <end position="170"/>
    </location>
</feature>
<dbReference type="STRING" id="988480.A0A069C7X2"/>